<evidence type="ECO:0000313" key="11">
    <source>
        <dbReference type="EMBL" id="KAF2964579.1"/>
    </source>
</evidence>
<keyword evidence="2" id="KW-0813">Transport</keyword>
<keyword evidence="3 9" id="KW-0812">Transmembrane</keyword>
<protein>
    <recommendedName>
        <fullName evidence="10">ABC transporter domain-containing protein</fullName>
    </recommendedName>
</protein>
<evidence type="ECO:0000256" key="2">
    <source>
        <dbReference type="ARBA" id="ARBA00022448"/>
    </source>
</evidence>
<organism evidence="11 12">
    <name type="scientific">Xylaria multiplex</name>
    <dbReference type="NCBI Taxonomy" id="323545"/>
    <lineage>
        <taxon>Eukaryota</taxon>
        <taxon>Fungi</taxon>
        <taxon>Dikarya</taxon>
        <taxon>Ascomycota</taxon>
        <taxon>Pezizomycotina</taxon>
        <taxon>Sordariomycetes</taxon>
        <taxon>Xylariomycetidae</taxon>
        <taxon>Xylariales</taxon>
        <taxon>Xylariaceae</taxon>
        <taxon>Xylaria</taxon>
    </lineage>
</organism>
<dbReference type="PROSITE" id="PS50088">
    <property type="entry name" value="ANK_REPEAT"/>
    <property type="match status" value="1"/>
</dbReference>
<evidence type="ECO:0000256" key="3">
    <source>
        <dbReference type="ARBA" id="ARBA00022692"/>
    </source>
</evidence>
<feature type="transmembrane region" description="Helical" evidence="9">
    <location>
        <begin position="1279"/>
        <end position="1298"/>
    </location>
</feature>
<dbReference type="InterPro" id="IPR043926">
    <property type="entry name" value="ABCG_dom"/>
</dbReference>
<dbReference type="InterPro" id="IPR050352">
    <property type="entry name" value="ABCG_transporters"/>
</dbReference>
<name>A0A7C8IV55_9PEZI</name>
<dbReference type="InterPro" id="IPR036770">
    <property type="entry name" value="Ankyrin_rpt-contain_sf"/>
</dbReference>
<feature type="transmembrane region" description="Helical" evidence="9">
    <location>
        <begin position="1125"/>
        <end position="1142"/>
    </location>
</feature>
<dbReference type="GO" id="GO:0016887">
    <property type="term" value="F:ATP hydrolysis activity"/>
    <property type="evidence" value="ECO:0007669"/>
    <property type="project" value="InterPro"/>
</dbReference>
<dbReference type="Pfam" id="PF01061">
    <property type="entry name" value="ABC2_membrane"/>
    <property type="match status" value="1"/>
</dbReference>
<feature type="transmembrane region" description="Helical" evidence="9">
    <location>
        <begin position="1354"/>
        <end position="1374"/>
    </location>
</feature>
<dbReference type="InterPro" id="IPR013525">
    <property type="entry name" value="ABC2_TM"/>
</dbReference>
<sequence length="1380" mass="152142">MSFGVSFGDLVLASTLAWRVYKACKDSGESFRRLSGEVASLHVVLKETEDYLGEFHDLDTSRVNRLRILTDGCHDTLKDLEKLMQSYDNLGTQVQRTWDRFRFGLQDLTDIRSRLVSNVTLLTAFNSSLISSSTIRIEKRLNKFVCEVRAGHREGSVVTTPGVAESIESPDVWNQLRRELEDVGISPAVVEENHEYIAQWIKAALAQGLMDEDDPTEVEHPLHLLPTLADSGYGGSPISSLASLTIANKEFEEEFRERQSNRPIEEILKPLTVEVIEPSARKKSLTDPTRLIKKLFVKNTAIIEAASDGDIEKVAKLLSLGCNVNATERWGWSALSMCAYGGHLAIAKLLLEHGADLDILDVDGDTPVQIATTRGHSELVILFDKVRAERDRLAREHDAEIARHQYYLQLRGTMESDLTLYRAFLKNAPQDPFLPRESSYGPSFLDDAACLCALQQVEQDDNGKGANNDVAWQCIGNQTQGVYTVNTGKWFESLHGGRTVDLPVYDTSNGPDTSKALTWDTRNNTFVDADLKSLTPAIAEKEAGDDPVSAAPCWRPGGGVPVEIQDVDSWSSTGCPLGFLCANNTVNSLPQYCPPITQCQSSRLSGEVCQLHGLNIGMGPFEPVICQEGYYCPPEFGGRNTLPCPAGTYCQPGAATPTPCAVGSYCPEKSTYQVFLIPLVLVIALDVLLTIALIWYLVNRRFRNSREAHHFVKPKGISAISASMTGYKELPDEADHDHELMAMGATYIPPRADNWAGFQAALDIPIPVDSDTEQYDQGLTPELRAFVDSMRKATDASQFGLSFTYTNLSFQPKGSPKPILQNVTGSIERGSLTAVMGGSGAGKSTFVNVLMGKTTNTGGSKLIGYVPQDDIVLPELTVYENILHSARIRLPRTWASADIKAHVDSVIDCLELSHVRNSRVGSIGKPVISGGQRKRVSIGMELAAAPMAIFLDEPTSGLDATSASSIMRTLKAIARLGISVIVIIHQPRMEIFEMLDELILLGNGQIIYEGGERGVKEFFENVGFRFPEHANTGDVITDIITGNGRDYKKAGDISKEALISHWANSRQNAAIKTRHESLQPDRASVAKTATIHRELLKQRGAPRWKQCLLCLRRAMLQQWRTKSTFWFEMGLASLSGILLGLAENSKEGILFKGIYNAPFEILSIATDLQSVPELALLTAIAIGLVSGASGVKVFSEEMLLYRREAEAGHSRIAYFLAKNLSVLPRMAFACLHFSTLILVLSVPIIPWGVAFTTNLVYFYCIYGLASVMSMIVKREDAPLFATMVSLIIGILSGAAPPLSKVKQWHLEWLWRLSPGTWLAEVYFGQMIEPFRYLYNVDLAARIAGFRLTQLWTNILVLLLIGTIYRLLAFIGLLLGKRLRA</sequence>
<evidence type="ECO:0000256" key="9">
    <source>
        <dbReference type="SAM" id="Phobius"/>
    </source>
</evidence>
<dbReference type="GO" id="GO:0005524">
    <property type="term" value="F:ATP binding"/>
    <property type="evidence" value="ECO:0007669"/>
    <property type="project" value="UniProtKB-KW"/>
</dbReference>
<dbReference type="InParanoid" id="A0A7C8IV55"/>
<feature type="domain" description="ABC transporter" evidence="10">
    <location>
        <begin position="803"/>
        <end position="1028"/>
    </location>
</feature>
<keyword evidence="8" id="KW-0040">ANK repeat</keyword>
<keyword evidence="12" id="KW-1185">Reference proteome</keyword>
<dbReference type="Pfam" id="PF19055">
    <property type="entry name" value="ABC2_membrane_7"/>
    <property type="match status" value="1"/>
</dbReference>
<dbReference type="GO" id="GO:0016020">
    <property type="term" value="C:membrane"/>
    <property type="evidence" value="ECO:0007669"/>
    <property type="project" value="UniProtKB-SubCell"/>
</dbReference>
<dbReference type="InterPro" id="IPR017871">
    <property type="entry name" value="ABC_transporter-like_CS"/>
</dbReference>
<comment type="subcellular location">
    <subcellularLocation>
        <location evidence="1">Membrane</location>
        <topology evidence="1">Multi-pass membrane protein</topology>
    </subcellularLocation>
</comment>
<evidence type="ECO:0000256" key="7">
    <source>
        <dbReference type="ARBA" id="ARBA00023136"/>
    </source>
</evidence>
<dbReference type="FunFam" id="3.40.50.300:FF:000367">
    <property type="entry name" value="ABC transporter G family member 24"/>
    <property type="match status" value="1"/>
</dbReference>
<comment type="caution">
    <text evidence="11">The sequence shown here is derived from an EMBL/GenBank/DDBJ whole genome shotgun (WGS) entry which is preliminary data.</text>
</comment>
<dbReference type="Proteomes" id="UP000481858">
    <property type="component" value="Unassembled WGS sequence"/>
</dbReference>
<dbReference type="InterPro" id="IPR027417">
    <property type="entry name" value="P-loop_NTPase"/>
</dbReference>
<keyword evidence="4" id="KW-0547">Nucleotide-binding</keyword>
<dbReference type="SUPFAM" id="SSF48403">
    <property type="entry name" value="Ankyrin repeat"/>
    <property type="match status" value="1"/>
</dbReference>
<proteinExistence type="predicted"/>
<dbReference type="SUPFAM" id="SSF52540">
    <property type="entry name" value="P-loop containing nucleoside triphosphate hydrolases"/>
    <property type="match status" value="1"/>
</dbReference>
<evidence type="ECO:0000313" key="12">
    <source>
        <dbReference type="Proteomes" id="UP000481858"/>
    </source>
</evidence>
<dbReference type="GO" id="GO:0140359">
    <property type="term" value="F:ABC-type transporter activity"/>
    <property type="evidence" value="ECO:0007669"/>
    <property type="project" value="InterPro"/>
</dbReference>
<dbReference type="PANTHER" id="PTHR48041">
    <property type="entry name" value="ABC TRANSPORTER G FAMILY MEMBER 28"/>
    <property type="match status" value="1"/>
</dbReference>
<dbReference type="PROSITE" id="PS50297">
    <property type="entry name" value="ANK_REP_REGION"/>
    <property type="match status" value="1"/>
</dbReference>
<evidence type="ECO:0000256" key="8">
    <source>
        <dbReference type="PROSITE-ProRule" id="PRU00023"/>
    </source>
</evidence>
<evidence type="ECO:0000259" key="10">
    <source>
        <dbReference type="PROSITE" id="PS50893"/>
    </source>
</evidence>
<keyword evidence="6 9" id="KW-1133">Transmembrane helix</keyword>
<dbReference type="Pfam" id="PF12796">
    <property type="entry name" value="Ank_2"/>
    <property type="match status" value="1"/>
</dbReference>
<evidence type="ECO:0000256" key="5">
    <source>
        <dbReference type="ARBA" id="ARBA00022840"/>
    </source>
</evidence>
<keyword evidence="7 9" id="KW-0472">Membrane</keyword>
<feature type="transmembrane region" description="Helical" evidence="9">
    <location>
        <begin position="1255"/>
        <end position="1272"/>
    </location>
</feature>
<dbReference type="PROSITE" id="PS00211">
    <property type="entry name" value="ABC_TRANSPORTER_1"/>
    <property type="match status" value="1"/>
</dbReference>
<accession>A0A7C8IV55</accession>
<dbReference type="InterPro" id="IPR002110">
    <property type="entry name" value="Ankyrin_rpt"/>
</dbReference>
<dbReference type="SMART" id="SM00382">
    <property type="entry name" value="AAA"/>
    <property type="match status" value="1"/>
</dbReference>
<evidence type="ECO:0000256" key="4">
    <source>
        <dbReference type="ARBA" id="ARBA00022741"/>
    </source>
</evidence>
<dbReference type="SMART" id="SM00248">
    <property type="entry name" value="ANK"/>
    <property type="match status" value="3"/>
</dbReference>
<evidence type="ECO:0000256" key="6">
    <source>
        <dbReference type="ARBA" id="ARBA00022989"/>
    </source>
</evidence>
<dbReference type="PROSITE" id="PS50893">
    <property type="entry name" value="ABC_TRANSPORTER_2"/>
    <property type="match status" value="1"/>
</dbReference>
<dbReference type="Gene3D" id="1.25.40.20">
    <property type="entry name" value="Ankyrin repeat-containing domain"/>
    <property type="match status" value="1"/>
</dbReference>
<dbReference type="InterPro" id="IPR003439">
    <property type="entry name" value="ABC_transporter-like_ATP-bd"/>
</dbReference>
<dbReference type="OrthoDB" id="66620at2759"/>
<dbReference type="CDD" id="cd03213">
    <property type="entry name" value="ABCG_EPDR"/>
    <property type="match status" value="1"/>
</dbReference>
<feature type="transmembrane region" description="Helical" evidence="9">
    <location>
        <begin position="1174"/>
        <end position="1194"/>
    </location>
</feature>
<evidence type="ECO:0000256" key="1">
    <source>
        <dbReference type="ARBA" id="ARBA00004141"/>
    </source>
</evidence>
<feature type="transmembrane region" description="Helical" evidence="9">
    <location>
        <begin position="1226"/>
        <end position="1249"/>
    </location>
</feature>
<reference evidence="11 12" key="1">
    <citation type="submission" date="2019-12" db="EMBL/GenBank/DDBJ databases">
        <title>Draft genome sequence of the ascomycete Xylaria multiplex DSM 110363.</title>
        <authorList>
            <person name="Buettner E."/>
            <person name="Kellner H."/>
        </authorList>
    </citation>
    <scope>NUCLEOTIDE SEQUENCE [LARGE SCALE GENOMIC DNA]</scope>
    <source>
        <strain evidence="11 12">DSM 110363</strain>
    </source>
</reference>
<dbReference type="PANTHER" id="PTHR48041:SF91">
    <property type="entry name" value="ABC TRANSPORTER G FAMILY MEMBER 28"/>
    <property type="match status" value="1"/>
</dbReference>
<feature type="transmembrane region" description="Helical" evidence="9">
    <location>
        <begin position="675"/>
        <end position="698"/>
    </location>
</feature>
<dbReference type="InterPro" id="IPR003593">
    <property type="entry name" value="AAA+_ATPase"/>
</dbReference>
<keyword evidence="5" id="KW-0067">ATP-binding</keyword>
<dbReference type="Pfam" id="PF00005">
    <property type="entry name" value="ABC_tran"/>
    <property type="match status" value="1"/>
</dbReference>
<dbReference type="EMBL" id="WUBL01000145">
    <property type="protein sequence ID" value="KAF2964579.1"/>
    <property type="molecule type" value="Genomic_DNA"/>
</dbReference>
<feature type="repeat" description="ANK" evidence="8">
    <location>
        <begin position="330"/>
        <end position="362"/>
    </location>
</feature>
<dbReference type="Gene3D" id="3.40.50.300">
    <property type="entry name" value="P-loop containing nucleotide triphosphate hydrolases"/>
    <property type="match status" value="1"/>
</dbReference>
<gene>
    <name evidence="11" type="ORF">GQX73_g8989</name>
</gene>